<keyword evidence="1" id="KW-0547">Nucleotide-binding</keyword>
<keyword evidence="2" id="KW-0378">Hydrolase</keyword>
<dbReference type="AlphaFoldDB" id="A0A1I5E5Y2"/>
<proteinExistence type="predicted"/>
<dbReference type="STRING" id="112413.SAMN05421854_101507"/>
<reference evidence="8 9" key="1">
    <citation type="submission" date="2016-10" db="EMBL/GenBank/DDBJ databases">
        <authorList>
            <person name="de Groot N.N."/>
        </authorList>
    </citation>
    <scope>NUCLEOTIDE SEQUENCE [LARGE SCALE GENOMIC DNA]</scope>
    <source>
        <strain evidence="8 9">DSM 44637</strain>
    </source>
</reference>
<feature type="domain" description="Helicase ATP-binding" evidence="6">
    <location>
        <begin position="226"/>
        <end position="408"/>
    </location>
</feature>
<dbReference type="PROSITE" id="PS51192">
    <property type="entry name" value="HELICASE_ATP_BIND_1"/>
    <property type="match status" value="1"/>
</dbReference>
<dbReference type="InterPro" id="IPR006474">
    <property type="entry name" value="Helicase_Cas3_CRISPR-ass_core"/>
</dbReference>
<evidence type="ECO:0000259" key="6">
    <source>
        <dbReference type="PROSITE" id="PS51192"/>
    </source>
</evidence>
<accession>A0A1I5E5Y2</accession>
<evidence type="ECO:0000256" key="4">
    <source>
        <dbReference type="ARBA" id="ARBA00022840"/>
    </source>
</evidence>
<evidence type="ECO:0000256" key="2">
    <source>
        <dbReference type="ARBA" id="ARBA00022801"/>
    </source>
</evidence>
<protein>
    <submittedName>
        <fullName evidence="8">CRISPR-associated endonuclease/helicase Cas3</fullName>
    </submittedName>
</protein>
<dbReference type="Pfam" id="PF22590">
    <property type="entry name" value="Cas3-like_C_2"/>
    <property type="match status" value="1"/>
</dbReference>
<evidence type="ECO:0000313" key="8">
    <source>
        <dbReference type="EMBL" id="SFO06733.1"/>
    </source>
</evidence>
<dbReference type="InterPro" id="IPR014001">
    <property type="entry name" value="Helicase_ATP-bd"/>
</dbReference>
<dbReference type="InterPro" id="IPR006483">
    <property type="entry name" value="CRISPR-assoc_Cas3_HD"/>
</dbReference>
<dbReference type="InterPro" id="IPR054712">
    <property type="entry name" value="Cas3-like_dom"/>
</dbReference>
<dbReference type="Pfam" id="PF00270">
    <property type="entry name" value="DEAD"/>
    <property type="match status" value="1"/>
</dbReference>
<evidence type="ECO:0000259" key="7">
    <source>
        <dbReference type="PROSITE" id="PS51643"/>
    </source>
</evidence>
<organism evidence="8 9">
    <name type="scientific">Amycolatopsis rubida</name>
    <dbReference type="NCBI Taxonomy" id="112413"/>
    <lineage>
        <taxon>Bacteria</taxon>
        <taxon>Bacillati</taxon>
        <taxon>Actinomycetota</taxon>
        <taxon>Actinomycetes</taxon>
        <taxon>Pseudonocardiales</taxon>
        <taxon>Pseudonocardiaceae</taxon>
        <taxon>Amycolatopsis</taxon>
    </lineage>
</organism>
<dbReference type="GO" id="GO:0005524">
    <property type="term" value="F:ATP binding"/>
    <property type="evidence" value="ECO:0007669"/>
    <property type="project" value="UniProtKB-KW"/>
</dbReference>
<dbReference type="GO" id="GO:0004386">
    <property type="term" value="F:helicase activity"/>
    <property type="evidence" value="ECO:0007669"/>
    <property type="project" value="UniProtKB-KW"/>
</dbReference>
<dbReference type="CDD" id="cd17930">
    <property type="entry name" value="DEXHc_cas3"/>
    <property type="match status" value="1"/>
</dbReference>
<dbReference type="GO" id="GO:0051607">
    <property type="term" value="P:defense response to virus"/>
    <property type="evidence" value="ECO:0007669"/>
    <property type="project" value="UniProtKB-KW"/>
</dbReference>
<dbReference type="NCBIfam" id="TIGR01596">
    <property type="entry name" value="cas3_HD"/>
    <property type="match status" value="1"/>
</dbReference>
<dbReference type="CDD" id="cd09641">
    <property type="entry name" value="Cas3''_I"/>
    <property type="match status" value="1"/>
</dbReference>
<dbReference type="GO" id="GO:0004519">
    <property type="term" value="F:endonuclease activity"/>
    <property type="evidence" value="ECO:0007669"/>
    <property type="project" value="UniProtKB-KW"/>
</dbReference>
<dbReference type="Proteomes" id="UP000199137">
    <property type="component" value="Unassembled WGS sequence"/>
</dbReference>
<evidence type="ECO:0000256" key="5">
    <source>
        <dbReference type="ARBA" id="ARBA00023118"/>
    </source>
</evidence>
<dbReference type="SUPFAM" id="SSF52540">
    <property type="entry name" value="P-loop containing nucleoside triphosphate hydrolases"/>
    <property type="match status" value="1"/>
</dbReference>
<evidence type="ECO:0000256" key="1">
    <source>
        <dbReference type="ARBA" id="ARBA00022741"/>
    </source>
</evidence>
<keyword evidence="4" id="KW-0067">ATP-binding</keyword>
<name>A0A1I5E5Y2_9PSEU</name>
<feature type="domain" description="HD Cas3-type" evidence="7">
    <location>
        <begin position="8"/>
        <end position="170"/>
    </location>
</feature>
<evidence type="ECO:0000313" key="9">
    <source>
        <dbReference type="Proteomes" id="UP000199137"/>
    </source>
</evidence>
<dbReference type="InterPro" id="IPR011545">
    <property type="entry name" value="DEAD/DEAH_box_helicase_dom"/>
</dbReference>
<keyword evidence="3 8" id="KW-0347">Helicase</keyword>
<keyword evidence="8" id="KW-0255">Endonuclease</keyword>
<keyword evidence="5" id="KW-0051">Antiviral defense</keyword>
<dbReference type="NCBIfam" id="TIGR01587">
    <property type="entry name" value="cas3_core"/>
    <property type="match status" value="1"/>
</dbReference>
<dbReference type="SMART" id="SM00487">
    <property type="entry name" value="DEXDc"/>
    <property type="match status" value="1"/>
</dbReference>
<dbReference type="Gene3D" id="3.40.50.300">
    <property type="entry name" value="P-loop containing nucleotide triphosphate hydrolases"/>
    <property type="match status" value="2"/>
</dbReference>
<dbReference type="InterPro" id="IPR027417">
    <property type="entry name" value="P-loop_NTPase"/>
</dbReference>
<dbReference type="GO" id="GO:0003676">
    <property type="term" value="F:nucleic acid binding"/>
    <property type="evidence" value="ECO:0007669"/>
    <property type="project" value="InterPro"/>
</dbReference>
<keyword evidence="8" id="KW-0540">Nuclease</keyword>
<dbReference type="OrthoDB" id="9810236at2"/>
<sequence length="737" mass="79692">MWAHSANVLGRRQLLSDHARSTARLAGLFAGEFGAGELGFALGLFHDAGKACGLWQEGLLRAEVRGGRVGVPHKELGANLLRGVAGAAAMAVLGHHGGLTSLEDLRGLDSADAARGAAGVGSFLDLLPEAERVLAGTPMSLVPVGWRSGNTVAEIGVRLVFSSLVDADHLDTAAHAQGWAGPRVRANADMAALRDRFEAARRERLAGRAGSPVDGVRERVYRRAVHCAADSPGVFRMPAPTGAGKTWASAGFALHHAARYGKRRVIVAVPFVTVTEQNAAEYRAMLGEDAVLEHHSGVRSPDSGAAGRALRPAAENWDSPFVVTTTVQLFDSLFARTPSRMRKLHRLANAVVVLDEVQALPLRVLTPILDALRILSEHFGTTVLLVSATQPAFPVFDVWRGVNVRDVVDEPRALFAAMRRVRYEWWLDPRPTLVEVGARACSHEQVLMVVNTTADARSVFRAWAESGADGIFHLSTRMTPEHRRDVLREVRGRLAKGGPVRLVSTQLVEAGVDVDFPVVFRAFAPAEALQQAAGRANREGRLGQDGLVVVFDARDMSSPAGYALGAAVTAEYFGPHGEVEVRPDDLDALDRYYQTLYRRANAEYGTRAAEIQRNRHRLDFESVADGPERAMGEVNGRDRTLAFRMLDDDTVPVAVTDHDGTTPAAALIARLRSEPGQARGIVRQLQPYLVALPTRLLNDPAIAALCEPVLGDLCEWTGPYDKHCGIDTTSGAEREVW</sequence>
<dbReference type="EMBL" id="FOWC01000001">
    <property type="protein sequence ID" value="SFO06733.1"/>
    <property type="molecule type" value="Genomic_DNA"/>
</dbReference>
<dbReference type="GO" id="GO:0016787">
    <property type="term" value="F:hydrolase activity"/>
    <property type="evidence" value="ECO:0007669"/>
    <property type="project" value="UniProtKB-KW"/>
</dbReference>
<gene>
    <name evidence="8" type="ORF">SAMN05421854_101507</name>
</gene>
<dbReference type="PROSITE" id="PS51643">
    <property type="entry name" value="HD_CAS3"/>
    <property type="match status" value="1"/>
</dbReference>
<evidence type="ECO:0000256" key="3">
    <source>
        <dbReference type="ARBA" id="ARBA00022806"/>
    </source>
</evidence>